<feature type="compositionally biased region" description="Basic and acidic residues" evidence="1">
    <location>
        <begin position="26"/>
        <end position="44"/>
    </location>
</feature>
<keyword evidence="3" id="KW-1185">Reference proteome</keyword>
<reference evidence="2 3" key="1">
    <citation type="submission" date="2016-02" db="EMBL/GenBank/DDBJ databases">
        <title>Ulvibacter sp. LPB0005, isolated from Thais luteostoma.</title>
        <authorList>
            <person name="Shin S.-K."/>
            <person name="Yi H."/>
        </authorList>
    </citation>
    <scope>NUCLEOTIDE SEQUENCE [LARGE SCALE GENOMIC DNA]</scope>
    <source>
        <strain evidence="2 3">LPB0005</strain>
    </source>
</reference>
<dbReference type="OrthoDB" id="1163974at2"/>
<dbReference type="RefSeq" id="WP_068592726.1">
    <property type="nucleotide sequence ID" value="NZ_LRXL01000045.1"/>
</dbReference>
<proteinExistence type="predicted"/>
<dbReference type="STRING" id="1763537.ULVI_10865"/>
<dbReference type="AlphaFoldDB" id="A0A167GWN2"/>
<dbReference type="EMBL" id="LRXL01000045">
    <property type="protein sequence ID" value="OAB77982.1"/>
    <property type="molecule type" value="Genomic_DNA"/>
</dbReference>
<gene>
    <name evidence="2" type="ORF">ULVI_10865</name>
</gene>
<evidence type="ECO:0000313" key="2">
    <source>
        <dbReference type="EMBL" id="OAB77982.1"/>
    </source>
</evidence>
<accession>A0A167GWN2</accession>
<feature type="compositionally biased region" description="Basic and acidic residues" evidence="1">
    <location>
        <begin position="1"/>
        <end position="18"/>
    </location>
</feature>
<organism evidence="2 3">
    <name type="scientific">Cochleicola gelatinilyticus</name>
    <dbReference type="NCBI Taxonomy" id="1763537"/>
    <lineage>
        <taxon>Bacteria</taxon>
        <taxon>Pseudomonadati</taxon>
        <taxon>Bacteroidota</taxon>
        <taxon>Flavobacteriia</taxon>
        <taxon>Flavobacteriales</taxon>
        <taxon>Flavobacteriaceae</taxon>
        <taxon>Cochleicola</taxon>
    </lineage>
</organism>
<dbReference type="Proteomes" id="UP000077013">
    <property type="component" value="Unassembled WGS sequence"/>
</dbReference>
<sequence length="83" mass="9261">MSDSNKNKDHADFQDNYRRSSNFGKTDSEDPLKVAGDGEVKLSKEGNTMSESDKKKIADAMDSMQQRMEITPGGDQSDRAEEE</sequence>
<evidence type="ECO:0000313" key="3">
    <source>
        <dbReference type="Proteomes" id="UP000077013"/>
    </source>
</evidence>
<feature type="region of interest" description="Disordered" evidence="1">
    <location>
        <begin position="1"/>
        <end position="83"/>
    </location>
</feature>
<protein>
    <submittedName>
        <fullName evidence="2">Uncharacterized protein</fullName>
    </submittedName>
</protein>
<name>A0A167GWN2_9FLAO</name>
<comment type="caution">
    <text evidence="2">The sequence shown here is derived from an EMBL/GenBank/DDBJ whole genome shotgun (WGS) entry which is preliminary data.</text>
</comment>
<evidence type="ECO:0000256" key="1">
    <source>
        <dbReference type="SAM" id="MobiDB-lite"/>
    </source>
</evidence>